<evidence type="ECO:0000256" key="1">
    <source>
        <dbReference type="SAM" id="MobiDB-lite"/>
    </source>
</evidence>
<dbReference type="Proteomes" id="UP000775213">
    <property type="component" value="Unassembled WGS sequence"/>
</dbReference>
<dbReference type="AlphaFoldDB" id="A0AAV7FS13"/>
<feature type="compositionally biased region" description="Acidic residues" evidence="1">
    <location>
        <begin position="14"/>
        <end position="26"/>
    </location>
</feature>
<evidence type="ECO:0000313" key="3">
    <source>
        <dbReference type="Proteomes" id="UP000775213"/>
    </source>
</evidence>
<dbReference type="EMBL" id="JAGFBR010000017">
    <property type="protein sequence ID" value="KAH0452339.1"/>
    <property type="molecule type" value="Genomic_DNA"/>
</dbReference>
<sequence length="100" mass="11472">MEGSVDEESTKSDEEYEDLAMLDGLEDGYSSSDYEPPAANCKRLTNALLREINSVKKIDVLELIQKYQQSQDLFFENSETLNQASNFRLHSDRNQSLDLF</sequence>
<name>A0AAV7FS13_DENCH</name>
<comment type="caution">
    <text evidence="2">The sequence shown here is derived from an EMBL/GenBank/DDBJ whole genome shotgun (WGS) entry which is preliminary data.</text>
</comment>
<accession>A0AAV7FS13</accession>
<gene>
    <name evidence="2" type="ORF">IEQ34_019638</name>
</gene>
<evidence type="ECO:0000313" key="2">
    <source>
        <dbReference type="EMBL" id="KAH0452339.1"/>
    </source>
</evidence>
<proteinExistence type="predicted"/>
<organism evidence="2 3">
    <name type="scientific">Dendrobium chrysotoxum</name>
    <name type="common">Orchid</name>
    <dbReference type="NCBI Taxonomy" id="161865"/>
    <lineage>
        <taxon>Eukaryota</taxon>
        <taxon>Viridiplantae</taxon>
        <taxon>Streptophyta</taxon>
        <taxon>Embryophyta</taxon>
        <taxon>Tracheophyta</taxon>
        <taxon>Spermatophyta</taxon>
        <taxon>Magnoliopsida</taxon>
        <taxon>Liliopsida</taxon>
        <taxon>Asparagales</taxon>
        <taxon>Orchidaceae</taxon>
        <taxon>Epidendroideae</taxon>
        <taxon>Malaxideae</taxon>
        <taxon>Dendrobiinae</taxon>
        <taxon>Dendrobium</taxon>
    </lineage>
</organism>
<protein>
    <submittedName>
        <fullName evidence="2">Uncharacterized protein</fullName>
    </submittedName>
</protein>
<keyword evidence="3" id="KW-1185">Reference proteome</keyword>
<feature type="region of interest" description="Disordered" evidence="1">
    <location>
        <begin position="1"/>
        <end position="37"/>
    </location>
</feature>
<reference evidence="2 3" key="1">
    <citation type="journal article" date="2021" name="Hortic Res">
        <title>Chromosome-scale assembly of the Dendrobium chrysotoxum genome enhances the understanding of orchid evolution.</title>
        <authorList>
            <person name="Zhang Y."/>
            <person name="Zhang G.Q."/>
            <person name="Zhang D."/>
            <person name="Liu X.D."/>
            <person name="Xu X.Y."/>
            <person name="Sun W.H."/>
            <person name="Yu X."/>
            <person name="Zhu X."/>
            <person name="Wang Z.W."/>
            <person name="Zhao X."/>
            <person name="Zhong W.Y."/>
            <person name="Chen H."/>
            <person name="Yin W.L."/>
            <person name="Huang T."/>
            <person name="Niu S.C."/>
            <person name="Liu Z.J."/>
        </authorList>
    </citation>
    <scope>NUCLEOTIDE SEQUENCE [LARGE SCALE GENOMIC DNA]</scope>
    <source>
        <strain evidence="2">Lindl</strain>
    </source>
</reference>